<dbReference type="EMBL" id="GG745331">
    <property type="protein sequence ID" value="KNE57364.1"/>
    <property type="molecule type" value="Genomic_DNA"/>
</dbReference>
<proteinExistence type="predicted"/>
<dbReference type="Proteomes" id="UP000054350">
    <property type="component" value="Unassembled WGS sequence"/>
</dbReference>
<dbReference type="VEuPathDB" id="FungiDB:AMAG_03085"/>
<name>A0A0L0S4Q6_ALLM3</name>
<organism evidence="1 2">
    <name type="scientific">Allomyces macrogynus (strain ATCC 38327)</name>
    <name type="common">Allomyces javanicus var. macrogynus</name>
    <dbReference type="NCBI Taxonomy" id="578462"/>
    <lineage>
        <taxon>Eukaryota</taxon>
        <taxon>Fungi</taxon>
        <taxon>Fungi incertae sedis</taxon>
        <taxon>Blastocladiomycota</taxon>
        <taxon>Blastocladiomycetes</taxon>
        <taxon>Blastocladiales</taxon>
        <taxon>Blastocladiaceae</taxon>
        <taxon>Allomyces</taxon>
    </lineage>
</organism>
<reference evidence="2" key="2">
    <citation type="submission" date="2009-11" db="EMBL/GenBank/DDBJ databases">
        <title>The Genome Sequence of Allomyces macrogynus strain ATCC 38327.</title>
        <authorList>
            <consortium name="The Broad Institute Genome Sequencing Platform"/>
            <person name="Russ C."/>
            <person name="Cuomo C."/>
            <person name="Shea T."/>
            <person name="Young S.K."/>
            <person name="Zeng Q."/>
            <person name="Koehrsen M."/>
            <person name="Haas B."/>
            <person name="Borodovsky M."/>
            <person name="Guigo R."/>
            <person name="Alvarado L."/>
            <person name="Berlin A."/>
            <person name="Borenstein D."/>
            <person name="Chen Z."/>
            <person name="Engels R."/>
            <person name="Freedman E."/>
            <person name="Gellesch M."/>
            <person name="Goldberg J."/>
            <person name="Griggs A."/>
            <person name="Gujja S."/>
            <person name="Heiman D."/>
            <person name="Hepburn T."/>
            <person name="Howarth C."/>
            <person name="Jen D."/>
            <person name="Larson L."/>
            <person name="Lewis B."/>
            <person name="Mehta T."/>
            <person name="Park D."/>
            <person name="Pearson M."/>
            <person name="Roberts A."/>
            <person name="Saif S."/>
            <person name="Shenoy N."/>
            <person name="Sisk P."/>
            <person name="Stolte C."/>
            <person name="Sykes S."/>
            <person name="Walk T."/>
            <person name="White J."/>
            <person name="Yandava C."/>
            <person name="Burger G."/>
            <person name="Gray M.W."/>
            <person name="Holland P.W.H."/>
            <person name="King N."/>
            <person name="Lang F.B.F."/>
            <person name="Roger A.J."/>
            <person name="Ruiz-Trillo I."/>
            <person name="Lander E."/>
            <person name="Nusbaum C."/>
        </authorList>
    </citation>
    <scope>NUCLEOTIDE SEQUENCE [LARGE SCALE GENOMIC DNA]</scope>
    <source>
        <strain evidence="2">ATCC 38327</strain>
    </source>
</reference>
<accession>A0A0L0S4Q6</accession>
<gene>
    <name evidence="1" type="ORF">AMAG_03085</name>
</gene>
<sequence length="100" mass="10373">MGVTLEVDCVDPGVPALGIDARVIDSRLLGTASPVHSVYATEIARLVKLAGGAIPAVISLGFPRRPASDDDDDLDMDAASAEATRMAAIMQGLQDLIRQG</sequence>
<reference evidence="1 2" key="1">
    <citation type="submission" date="2009-11" db="EMBL/GenBank/DDBJ databases">
        <title>Annotation of Allomyces macrogynus ATCC 38327.</title>
        <authorList>
            <consortium name="The Broad Institute Genome Sequencing Platform"/>
            <person name="Russ C."/>
            <person name="Cuomo C."/>
            <person name="Burger G."/>
            <person name="Gray M.W."/>
            <person name="Holland P.W.H."/>
            <person name="King N."/>
            <person name="Lang F.B.F."/>
            <person name="Roger A.J."/>
            <person name="Ruiz-Trillo I."/>
            <person name="Young S.K."/>
            <person name="Zeng Q."/>
            <person name="Gargeya S."/>
            <person name="Fitzgerald M."/>
            <person name="Haas B."/>
            <person name="Abouelleil A."/>
            <person name="Alvarado L."/>
            <person name="Arachchi H.M."/>
            <person name="Berlin A."/>
            <person name="Chapman S.B."/>
            <person name="Gearin G."/>
            <person name="Goldberg J."/>
            <person name="Griggs A."/>
            <person name="Gujja S."/>
            <person name="Hansen M."/>
            <person name="Heiman D."/>
            <person name="Howarth C."/>
            <person name="Larimer J."/>
            <person name="Lui A."/>
            <person name="MacDonald P.J.P."/>
            <person name="McCowen C."/>
            <person name="Montmayeur A."/>
            <person name="Murphy C."/>
            <person name="Neiman D."/>
            <person name="Pearson M."/>
            <person name="Priest M."/>
            <person name="Roberts A."/>
            <person name="Saif S."/>
            <person name="Shea T."/>
            <person name="Sisk P."/>
            <person name="Stolte C."/>
            <person name="Sykes S."/>
            <person name="Wortman J."/>
            <person name="Nusbaum C."/>
            <person name="Birren B."/>
        </authorList>
    </citation>
    <scope>NUCLEOTIDE SEQUENCE [LARGE SCALE GENOMIC DNA]</scope>
    <source>
        <strain evidence="1 2">ATCC 38327</strain>
    </source>
</reference>
<protein>
    <submittedName>
        <fullName evidence="1">Uncharacterized protein</fullName>
    </submittedName>
</protein>
<keyword evidence="2" id="KW-1185">Reference proteome</keyword>
<evidence type="ECO:0000313" key="2">
    <source>
        <dbReference type="Proteomes" id="UP000054350"/>
    </source>
</evidence>
<evidence type="ECO:0000313" key="1">
    <source>
        <dbReference type="EMBL" id="KNE57364.1"/>
    </source>
</evidence>
<dbReference type="AlphaFoldDB" id="A0A0L0S4Q6"/>